<organism evidence="1 2">
    <name type="scientific">Pseudazoarcus pumilus</name>
    <dbReference type="NCBI Taxonomy" id="2067960"/>
    <lineage>
        <taxon>Bacteria</taxon>
        <taxon>Pseudomonadati</taxon>
        <taxon>Pseudomonadota</taxon>
        <taxon>Betaproteobacteria</taxon>
        <taxon>Rhodocyclales</taxon>
        <taxon>Zoogloeaceae</taxon>
        <taxon>Pseudazoarcus</taxon>
    </lineage>
</organism>
<dbReference type="OrthoDB" id="5291143at2"/>
<evidence type="ECO:0000313" key="1">
    <source>
        <dbReference type="EMBL" id="AUN93762.1"/>
    </source>
</evidence>
<protein>
    <submittedName>
        <fullName evidence="1">Enoyl-CoA hydratase</fullName>
    </submittedName>
</protein>
<name>A0A2I6S3B8_9RHOO</name>
<dbReference type="GO" id="GO:0006635">
    <property type="term" value="P:fatty acid beta-oxidation"/>
    <property type="evidence" value="ECO:0007669"/>
    <property type="project" value="TreeGrafter"/>
</dbReference>
<dbReference type="Pfam" id="PF00378">
    <property type="entry name" value="ECH_1"/>
    <property type="match status" value="1"/>
</dbReference>
<dbReference type="Proteomes" id="UP000242205">
    <property type="component" value="Chromosome"/>
</dbReference>
<evidence type="ECO:0000313" key="2">
    <source>
        <dbReference type="Proteomes" id="UP000242205"/>
    </source>
</evidence>
<dbReference type="CDD" id="cd06558">
    <property type="entry name" value="crotonase-like"/>
    <property type="match status" value="1"/>
</dbReference>
<dbReference type="AlphaFoldDB" id="A0A2I6S3B8"/>
<keyword evidence="2" id="KW-1185">Reference proteome</keyword>
<reference evidence="1 2" key="1">
    <citation type="submission" date="2018-01" db="EMBL/GenBank/DDBJ databases">
        <authorList>
            <person name="Fu G.-Y."/>
        </authorList>
    </citation>
    <scope>NUCLEOTIDE SEQUENCE [LARGE SCALE GENOMIC DNA]</scope>
    <source>
        <strain evidence="1 2">SY39</strain>
    </source>
</reference>
<dbReference type="SUPFAM" id="SSF52096">
    <property type="entry name" value="ClpP/crotonase"/>
    <property type="match status" value="1"/>
</dbReference>
<gene>
    <name evidence="1" type="ORF">C0099_01700</name>
</gene>
<dbReference type="GO" id="GO:0003824">
    <property type="term" value="F:catalytic activity"/>
    <property type="evidence" value="ECO:0007669"/>
    <property type="project" value="UniProtKB-ARBA"/>
</dbReference>
<dbReference type="InterPro" id="IPR029045">
    <property type="entry name" value="ClpP/crotonase-like_dom_sf"/>
</dbReference>
<dbReference type="InterPro" id="IPR001753">
    <property type="entry name" value="Enoyl-CoA_hydra/iso"/>
</dbReference>
<dbReference type="RefSeq" id="WP_102245836.1">
    <property type="nucleotide sequence ID" value="NZ_CP025682.1"/>
</dbReference>
<accession>A0A2I6S3B8</accession>
<dbReference type="EMBL" id="CP025682">
    <property type="protein sequence ID" value="AUN93762.1"/>
    <property type="molecule type" value="Genomic_DNA"/>
</dbReference>
<proteinExistence type="predicted"/>
<sequence>MSHASPVLCETNARGIALVTLNRPAVRNALDPYTLERLSAVIAALREDDAVRAVVLTGTGETTFSAGAEIRFLSTAAPLDVRAFALQAVEVTTRIETLGKPVVAALNGDTLGGGLEIAEACTFRVAVEGARLGHPEVRIGAVAGFGGTTRLARLIGKGRATELLLTGRTIDATEAVEIGLVHRAVPRVRLMDEVMSLLDEVLACSPDAVRLSWDALHRGQDLSVAESAALGADAFGLVATTPAFRQGMRRFLQRSDRVVAG</sequence>
<dbReference type="KEGG" id="atw:C0099_01700"/>
<dbReference type="PANTHER" id="PTHR11941:SF54">
    <property type="entry name" value="ENOYL-COA HYDRATASE, MITOCHONDRIAL"/>
    <property type="match status" value="1"/>
</dbReference>
<dbReference type="Gene3D" id="3.90.226.10">
    <property type="entry name" value="2-enoyl-CoA Hydratase, Chain A, domain 1"/>
    <property type="match status" value="1"/>
</dbReference>
<dbReference type="PANTHER" id="PTHR11941">
    <property type="entry name" value="ENOYL-COA HYDRATASE-RELATED"/>
    <property type="match status" value="1"/>
</dbReference>